<proteinExistence type="predicted"/>
<accession>A0ACA9SMF0</accession>
<feature type="non-terminal residue" evidence="1">
    <location>
        <position position="1"/>
    </location>
</feature>
<reference evidence="1" key="1">
    <citation type="submission" date="2021-06" db="EMBL/GenBank/DDBJ databases">
        <authorList>
            <person name="Kallberg Y."/>
            <person name="Tangrot J."/>
            <person name="Rosling A."/>
        </authorList>
    </citation>
    <scope>NUCLEOTIDE SEQUENCE</scope>
    <source>
        <strain evidence="1">MA461A</strain>
    </source>
</reference>
<evidence type="ECO:0000313" key="2">
    <source>
        <dbReference type="Proteomes" id="UP000789920"/>
    </source>
</evidence>
<feature type="non-terminal residue" evidence="1">
    <location>
        <position position="81"/>
    </location>
</feature>
<evidence type="ECO:0000313" key="1">
    <source>
        <dbReference type="EMBL" id="CAG8841228.1"/>
    </source>
</evidence>
<keyword evidence="2" id="KW-1185">Reference proteome</keyword>
<protein>
    <submittedName>
        <fullName evidence="1">9825_t:CDS:1</fullName>
    </submittedName>
</protein>
<name>A0ACA9SMF0_9GLOM</name>
<dbReference type="EMBL" id="CAJVQC010129611">
    <property type="protein sequence ID" value="CAG8841228.1"/>
    <property type="molecule type" value="Genomic_DNA"/>
</dbReference>
<organism evidence="1 2">
    <name type="scientific">Racocetra persica</name>
    <dbReference type="NCBI Taxonomy" id="160502"/>
    <lineage>
        <taxon>Eukaryota</taxon>
        <taxon>Fungi</taxon>
        <taxon>Fungi incertae sedis</taxon>
        <taxon>Mucoromycota</taxon>
        <taxon>Glomeromycotina</taxon>
        <taxon>Glomeromycetes</taxon>
        <taxon>Diversisporales</taxon>
        <taxon>Gigasporaceae</taxon>
        <taxon>Racocetra</taxon>
    </lineage>
</organism>
<gene>
    <name evidence="1" type="ORF">RPERSI_LOCUS31782</name>
</gene>
<comment type="caution">
    <text evidence="1">The sequence shown here is derived from an EMBL/GenBank/DDBJ whole genome shotgun (WGS) entry which is preliminary data.</text>
</comment>
<dbReference type="Proteomes" id="UP000789920">
    <property type="component" value="Unassembled WGS sequence"/>
</dbReference>
<sequence length="81" mass="9706">NSRKAYEDLYNPNNLTNPNSNTFLALIIQYIFVSKDEQTYINAIWTQAILKIIFDKHYLFAKIDFEVIDIWFQKLLNENNM</sequence>